<dbReference type="SMART" id="SM00448">
    <property type="entry name" value="REC"/>
    <property type="match status" value="1"/>
</dbReference>
<keyword evidence="7" id="KW-1185">Reference proteome</keyword>
<dbReference type="InterPro" id="IPR011006">
    <property type="entry name" value="CheY-like_superfamily"/>
</dbReference>
<sequence>MNGFVTRQRKREYPLTKWSCCVANMQWMKGIRIRNQRKQEIRQMNIDNLEIGICDDSPEDLQRIQSELCKAVKNLGERDFSLYLYPDGKSMYKDSRNRRFSLVFLDWEMPEIDGFDLAGQLYIDNPDLKIVFVSNYENIVFDAYEYTPLWFVRKSSLERDMMKALQKYLNMTAKRQIRYRMKDGFGLRDVRLNSIMYVECSGHSLTVRMRNQTSFQLYGTLKSLEEEWRHNGFVRIHKNYLVNAKCIKEVGARTVRLLDGTELDLGKNRRKKITESVNQQKERMP</sequence>
<gene>
    <name evidence="6" type="ORF">FYJ39_14055</name>
</gene>
<dbReference type="InterPro" id="IPR001789">
    <property type="entry name" value="Sig_transdc_resp-reg_receiver"/>
</dbReference>
<protein>
    <recommendedName>
        <fullName evidence="1">Stage 0 sporulation protein A homolog</fullName>
    </recommendedName>
</protein>
<dbReference type="Pfam" id="PF00072">
    <property type="entry name" value="Response_reg"/>
    <property type="match status" value="1"/>
</dbReference>
<dbReference type="CDD" id="cd00156">
    <property type="entry name" value="REC"/>
    <property type="match status" value="1"/>
</dbReference>
<dbReference type="Gene3D" id="3.40.50.2300">
    <property type="match status" value="1"/>
</dbReference>
<feature type="domain" description="HTH LytTR-type" evidence="5">
    <location>
        <begin position="190"/>
        <end position="279"/>
    </location>
</feature>
<accession>A0A7X2NMM1</accession>
<dbReference type="GO" id="GO:0000156">
    <property type="term" value="F:phosphorelay response regulator activity"/>
    <property type="evidence" value="ECO:0007669"/>
    <property type="project" value="InterPro"/>
</dbReference>
<name>A0A7X2NMM1_9CLOT</name>
<feature type="domain" description="Response regulatory" evidence="4">
    <location>
        <begin position="50"/>
        <end position="169"/>
    </location>
</feature>
<dbReference type="EMBL" id="VUMD01000013">
    <property type="protein sequence ID" value="MSS37664.1"/>
    <property type="molecule type" value="Genomic_DNA"/>
</dbReference>
<comment type="function">
    <text evidence="2">May play the central regulatory role in sporulation. It may be an element of the effector pathway responsible for the activation of sporulation genes in response to nutritional stress. Spo0A may act in concert with spo0H (a sigma factor) to control the expression of some genes that are critical to the sporulation process.</text>
</comment>
<dbReference type="SUPFAM" id="SSF52172">
    <property type="entry name" value="CheY-like"/>
    <property type="match status" value="1"/>
</dbReference>
<organism evidence="6 7">
    <name type="scientific">Clostridium porci</name>
    <dbReference type="NCBI Taxonomy" id="2605778"/>
    <lineage>
        <taxon>Bacteria</taxon>
        <taxon>Bacillati</taxon>
        <taxon>Bacillota</taxon>
        <taxon>Clostridia</taxon>
        <taxon>Eubacteriales</taxon>
        <taxon>Clostridiaceae</taxon>
        <taxon>Clostridium</taxon>
    </lineage>
</organism>
<dbReference type="PROSITE" id="PS50110">
    <property type="entry name" value="RESPONSE_REGULATORY"/>
    <property type="match status" value="1"/>
</dbReference>
<dbReference type="AlphaFoldDB" id="A0A7X2NMM1"/>
<dbReference type="Proteomes" id="UP000429958">
    <property type="component" value="Unassembled WGS sequence"/>
</dbReference>
<evidence type="ECO:0000313" key="7">
    <source>
        <dbReference type="Proteomes" id="UP000429958"/>
    </source>
</evidence>
<evidence type="ECO:0000313" key="6">
    <source>
        <dbReference type="EMBL" id="MSS37664.1"/>
    </source>
</evidence>
<comment type="caution">
    <text evidence="6">The sequence shown here is derived from an EMBL/GenBank/DDBJ whole genome shotgun (WGS) entry which is preliminary data.</text>
</comment>
<dbReference type="PROSITE" id="PS50930">
    <property type="entry name" value="HTH_LYTTR"/>
    <property type="match status" value="1"/>
</dbReference>
<evidence type="ECO:0000256" key="2">
    <source>
        <dbReference type="ARBA" id="ARBA00024867"/>
    </source>
</evidence>
<dbReference type="Pfam" id="PF04397">
    <property type="entry name" value="LytTR"/>
    <property type="match status" value="1"/>
</dbReference>
<dbReference type="InterPro" id="IPR007492">
    <property type="entry name" value="LytTR_DNA-bd_dom"/>
</dbReference>
<dbReference type="SMART" id="SM00850">
    <property type="entry name" value="LytTR"/>
    <property type="match status" value="1"/>
</dbReference>
<proteinExistence type="predicted"/>
<evidence type="ECO:0000259" key="5">
    <source>
        <dbReference type="PROSITE" id="PS50930"/>
    </source>
</evidence>
<evidence type="ECO:0000256" key="3">
    <source>
        <dbReference type="PROSITE-ProRule" id="PRU00169"/>
    </source>
</evidence>
<dbReference type="InterPro" id="IPR046947">
    <property type="entry name" value="LytR-like"/>
</dbReference>
<dbReference type="PANTHER" id="PTHR37299">
    <property type="entry name" value="TRANSCRIPTIONAL REGULATOR-RELATED"/>
    <property type="match status" value="1"/>
</dbReference>
<dbReference type="GO" id="GO:0003677">
    <property type="term" value="F:DNA binding"/>
    <property type="evidence" value="ECO:0007669"/>
    <property type="project" value="InterPro"/>
</dbReference>
<evidence type="ECO:0000259" key="4">
    <source>
        <dbReference type="PROSITE" id="PS50110"/>
    </source>
</evidence>
<reference evidence="6 7" key="1">
    <citation type="submission" date="2019-08" db="EMBL/GenBank/DDBJ databases">
        <title>In-depth cultivation of the pig gut microbiome towards novel bacterial diversity and tailored functional studies.</title>
        <authorList>
            <person name="Wylensek D."/>
            <person name="Hitch T.C.A."/>
            <person name="Clavel T."/>
        </authorList>
    </citation>
    <scope>NUCLEOTIDE SEQUENCE [LARGE SCALE GENOMIC DNA]</scope>
    <source>
        <strain evidence="6 7">WCA-389-WT-23D1</strain>
    </source>
</reference>
<dbReference type="Gene3D" id="2.40.50.1020">
    <property type="entry name" value="LytTr DNA-binding domain"/>
    <property type="match status" value="1"/>
</dbReference>
<dbReference type="PANTHER" id="PTHR37299:SF1">
    <property type="entry name" value="STAGE 0 SPORULATION PROTEIN A HOMOLOG"/>
    <property type="match status" value="1"/>
</dbReference>
<evidence type="ECO:0000256" key="1">
    <source>
        <dbReference type="ARBA" id="ARBA00018672"/>
    </source>
</evidence>
<keyword evidence="3" id="KW-0597">Phosphoprotein</keyword>
<feature type="modified residue" description="4-aspartylphosphate" evidence="3">
    <location>
        <position position="106"/>
    </location>
</feature>